<keyword evidence="7 13" id="KW-0328">Glycosyltransferase</keyword>
<dbReference type="InterPro" id="IPR029044">
    <property type="entry name" value="Nucleotide-diphossugar_trans"/>
</dbReference>
<evidence type="ECO:0000256" key="12">
    <source>
        <dbReference type="ARBA" id="ARBA00023211"/>
    </source>
</evidence>
<evidence type="ECO:0000256" key="6">
    <source>
        <dbReference type="ARBA" id="ARBA00006739"/>
    </source>
</evidence>
<dbReference type="SUPFAM" id="SSF53448">
    <property type="entry name" value="Nucleotide-diphospho-sugar transferases"/>
    <property type="match status" value="1"/>
</dbReference>
<dbReference type="AlphaFoldDB" id="A0A250WYP4"/>
<organism evidence="15 16">
    <name type="scientific">Chlamydomonas eustigma</name>
    <dbReference type="NCBI Taxonomy" id="1157962"/>
    <lineage>
        <taxon>Eukaryota</taxon>
        <taxon>Viridiplantae</taxon>
        <taxon>Chlorophyta</taxon>
        <taxon>core chlorophytes</taxon>
        <taxon>Chlorophyceae</taxon>
        <taxon>CS clade</taxon>
        <taxon>Chlamydomonadales</taxon>
        <taxon>Chlamydomonadaceae</taxon>
        <taxon>Chlamydomonas</taxon>
    </lineage>
</organism>
<gene>
    <name evidence="15" type="ORF">CEUSTIGMA_g3175.t1</name>
</gene>
<dbReference type="Pfam" id="PF00535">
    <property type="entry name" value="Glycos_transf_2"/>
    <property type="match status" value="1"/>
</dbReference>
<comment type="cofactor">
    <cofactor evidence="1">
        <name>Ca(2+)</name>
        <dbReference type="ChEBI" id="CHEBI:29108"/>
    </cofactor>
</comment>
<comment type="subunit">
    <text evidence="13">Component of the dolichol-phosphate mannose (DPM) synthase complex.</text>
</comment>
<dbReference type="GO" id="GO:0046872">
    <property type="term" value="F:metal ion binding"/>
    <property type="evidence" value="ECO:0007669"/>
    <property type="project" value="UniProtKB-KW"/>
</dbReference>
<keyword evidence="8 13" id="KW-0808">Transferase</keyword>
<comment type="cofactor">
    <cofactor evidence="3">
        <name>Mg(2+)</name>
        <dbReference type="ChEBI" id="CHEBI:18420"/>
    </cofactor>
</comment>
<comment type="similarity">
    <text evidence="6 13">Belongs to the glycosyltransferase 2 family.</text>
</comment>
<dbReference type="PANTHER" id="PTHR43398:SF1">
    <property type="entry name" value="DOLICHOL-PHOSPHATE MANNOSYLTRANSFERASE SUBUNIT 1"/>
    <property type="match status" value="1"/>
</dbReference>
<proteinExistence type="inferred from homology"/>
<comment type="cofactor">
    <cofactor evidence="2">
        <name>Mn(2+)</name>
        <dbReference type="ChEBI" id="CHEBI:29035"/>
    </cofactor>
</comment>
<dbReference type="GO" id="GO:0035269">
    <property type="term" value="P:protein O-linked glycosylation via mannose"/>
    <property type="evidence" value="ECO:0007669"/>
    <property type="project" value="TreeGrafter"/>
</dbReference>
<comment type="pathway">
    <text evidence="5 13">Protein modification; protein glycosylation.</text>
</comment>
<name>A0A250WYP4_9CHLO</name>
<evidence type="ECO:0000256" key="10">
    <source>
        <dbReference type="ARBA" id="ARBA00022824"/>
    </source>
</evidence>
<evidence type="ECO:0000256" key="7">
    <source>
        <dbReference type="ARBA" id="ARBA00022676"/>
    </source>
</evidence>
<dbReference type="EC" id="2.4.1.83" evidence="13"/>
<reference evidence="15 16" key="1">
    <citation type="submission" date="2017-08" db="EMBL/GenBank/DDBJ databases">
        <title>Acidophilic green algal genome provides insights into adaptation to an acidic environment.</title>
        <authorList>
            <person name="Hirooka S."/>
            <person name="Hirose Y."/>
            <person name="Kanesaki Y."/>
            <person name="Higuchi S."/>
            <person name="Fujiwara T."/>
            <person name="Onuma R."/>
            <person name="Era A."/>
            <person name="Ohbayashi R."/>
            <person name="Uzuka A."/>
            <person name="Nozaki H."/>
            <person name="Yoshikawa H."/>
            <person name="Miyagishima S.Y."/>
        </authorList>
    </citation>
    <scope>NUCLEOTIDE SEQUENCE [LARGE SCALE GENOMIC DNA]</scope>
    <source>
        <strain evidence="15 16">NIES-2499</strain>
    </source>
</reference>
<dbReference type="Gene3D" id="3.90.550.10">
    <property type="entry name" value="Spore Coat Polysaccharide Biosynthesis Protein SpsA, Chain A"/>
    <property type="match status" value="1"/>
</dbReference>
<evidence type="ECO:0000259" key="14">
    <source>
        <dbReference type="Pfam" id="PF00535"/>
    </source>
</evidence>
<dbReference type="EMBL" id="BEGY01000013">
    <property type="protein sequence ID" value="GAX75732.1"/>
    <property type="molecule type" value="Genomic_DNA"/>
</dbReference>
<dbReference type="UniPathway" id="UPA00378"/>
<dbReference type="GO" id="GO:0006720">
    <property type="term" value="P:isoprenoid metabolic process"/>
    <property type="evidence" value="ECO:0007669"/>
    <property type="project" value="UniProtKB-ARBA"/>
</dbReference>
<evidence type="ECO:0000256" key="4">
    <source>
        <dbReference type="ARBA" id="ARBA00004240"/>
    </source>
</evidence>
<dbReference type="PANTHER" id="PTHR43398">
    <property type="entry name" value="DOLICHOL-PHOSPHATE MANNOSYLTRANSFERASE SUBUNIT 1"/>
    <property type="match status" value="1"/>
</dbReference>
<dbReference type="InterPro" id="IPR001173">
    <property type="entry name" value="Glyco_trans_2-like"/>
</dbReference>
<dbReference type="GO" id="GO:0006488">
    <property type="term" value="P:dolichol-linked oligosaccharide biosynthetic process"/>
    <property type="evidence" value="ECO:0007669"/>
    <property type="project" value="TreeGrafter"/>
</dbReference>
<dbReference type="GO" id="GO:0004582">
    <property type="term" value="F:dolichyl-phosphate beta-D-mannosyltransferase activity"/>
    <property type="evidence" value="ECO:0007669"/>
    <property type="project" value="UniProtKB-UniRule"/>
</dbReference>
<comment type="subcellular location">
    <subcellularLocation>
        <location evidence="4 13">Endoplasmic reticulum</location>
    </subcellularLocation>
</comment>
<accession>A0A250WYP4</accession>
<sequence>MIPKVTIIVPTYNEALNIPILTWLIQKYLSKKDISFEIIIVDDGSPDSTGDISRKLASDWPELCLTVISRPRKMGLGSAYMYGLKEAKGEFIILLDADLSHHPKYIPAFLEKQQETGCDIVTGTRYRHGGGVAGWSLGRKIVSRGANLAASFLLGATTSDLTGAFRMYRREVLEKLLTQTTSVGYAFQMEIIVRAQYSKFKIQEVPIVFVDRLYGVSKLGPNEVYLFLKGLLRLFLTL</sequence>
<evidence type="ECO:0000313" key="16">
    <source>
        <dbReference type="Proteomes" id="UP000232323"/>
    </source>
</evidence>
<dbReference type="GO" id="GO:0005789">
    <property type="term" value="C:endoplasmic reticulum membrane"/>
    <property type="evidence" value="ECO:0007669"/>
    <property type="project" value="TreeGrafter"/>
</dbReference>
<dbReference type="OrthoDB" id="2603at2759"/>
<feature type="domain" description="Glycosyltransferase 2-like" evidence="14">
    <location>
        <begin position="6"/>
        <end position="176"/>
    </location>
</feature>
<dbReference type="CDD" id="cd06442">
    <property type="entry name" value="DPM1_like"/>
    <property type="match status" value="1"/>
</dbReference>
<dbReference type="FunFam" id="3.90.550.10:FF:000036">
    <property type="entry name" value="Dolichol-phosphate mannosyltransferase subunit 1"/>
    <property type="match status" value="1"/>
</dbReference>
<dbReference type="Proteomes" id="UP000232323">
    <property type="component" value="Unassembled WGS sequence"/>
</dbReference>
<evidence type="ECO:0000256" key="11">
    <source>
        <dbReference type="ARBA" id="ARBA00022842"/>
    </source>
</evidence>
<keyword evidence="11" id="KW-0460">Magnesium</keyword>
<evidence type="ECO:0000256" key="3">
    <source>
        <dbReference type="ARBA" id="ARBA00001946"/>
    </source>
</evidence>
<evidence type="ECO:0000256" key="2">
    <source>
        <dbReference type="ARBA" id="ARBA00001936"/>
    </source>
</evidence>
<dbReference type="STRING" id="1157962.A0A250WYP4"/>
<dbReference type="GO" id="GO:0006066">
    <property type="term" value="P:alcohol metabolic process"/>
    <property type="evidence" value="ECO:0007669"/>
    <property type="project" value="UniProtKB-ARBA"/>
</dbReference>
<comment type="catalytic activity">
    <reaction evidence="13">
        <text>a di-trans,poly-cis-dolichyl phosphate + GDP-alpha-D-mannose = a di-trans,poly-cis-dolichyl beta-D-mannosyl phosphate + GDP</text>
        <dbReference type="Rhea" id="RHEA:21184"/>
        <dbReference type="Rhea" id="RHEA-COMP:19498"/>
        <dbReference type="Rhea" id="RHEA-COMP:19501"/>
        <dbReference type="ChEBI" id="CHEBI:57527"/>
        <dbReference type="ChEBI" id="CHEBI:57683"/>
        <dbReference type="ChEBI" id="CHEBI:58189"/>
        <dbReference type="ChEBI" id="CHEBI:58211"/>
    </reaction>
</comment>
<keyword evidence="10 13" id="KW-0256">Endoplasmic reticulum</keyword>
<evidence type="ECO:0000256" key="9">
    <source>
        <dbReference type="ARBA" id="ARBA00022723"/>
    </source>
</evidence>
<dbReference type="GO" id="GO:0006506">
    <property type="term" value="P:GPI anchor biosynthetic process"/>
    <property type="evidence" value="ECO:0007669"/>
    <property type="project" value="TreeGrafter"/>
</dbReference>
<comment type="caution">
    <text evidence="15">The sequence shown here is derived from an EMBL/GenBank/DDBJ whole genome shotgun (WGS) entry which is preliminary data.</text>
</comment>
<evidence type="ECO:0000256" key="5">
    <source>
        <dbReference type="ARBA" id="ARBA00004922"/>
    </source>
</evidence>
<evidence type="ECO:0000256" key="1">
    <source>
        <dbReference type="ARBA" id="ARBA00001913"/>
    </source>
</evidence>
<comment type="function">
    <text evidence="13">Transfers mannose from GDP-mannose to dolichol monophosphate to form dolichol phosphate mannose (Dol-P-Man) which is the mannosyl donor in pathways leading to N-glycosylation, glycosyl phosphatidylinositol membrane anchoring, and O-mannosylation of proteins.</text>
</comment>
<dbReference type="InterPro" id="IPR039528">
    <property type="entry name" value="DPM1-like"/>
</dbReference>
<evidence type="ECO:0000256" key="8">
    <source>
        <dbReference type="ARBA" id="ARBA00022679"/>
    </source>
</evidence>
<keyword evidence="9" id="KW-0479">Metal-binding</keyword>
<evidence type="ECO:0000313" key="15">
    <source>
        <dbReference type="EMBL" id="GAX75732.1"/>
    </source>
</evidence>
<evidence type="ECO:0000256" key="13">
    <source>
        <dbReference type="RuleBase" id="RU365083"/>
    </source>
</evidence>
<protein>
    <recommendedName>
        <fullName evidence="13">Dolichol-phosphate mannosyltransferase subunit 1</fullName>
        <ecNumber evidence="13">2.4.1.83</ecNumber>
    </recommendedName>
</protein>
<keyword evidence="12" id="KW-0464">Manganese</keyword>
<keyword evidence="16" id="KW-1185">Reference proteome</keyword>